<comment type="caution">
    <text evidence="12">The sequence shown here is derived from an EMBL/GenBank/DDBJ whole genome shotgun (WGS) entry which is preliminary data.</text>
</comment>
<feature type="compositionally biased region" description="Basic and acidic residues" evidence="9">
    <location>
        <begin position="157"/>
        <end position="171"/>
    </location>
</feature>
<accession>A0A507B0T4</accession>
<dbReference type="EMBL" id="SKBQ01000052">
    <property type="protein sequence ID" value="TPX10879.1"/>
    <property type="molecule type" value="Genomic_DNA"/>
</dbReference>
<dbReference type="PANTHER" id="PTHR12965:SF0">
    <property type="entry name" value="VACUOLAR PROTEIN SORTING-ASSOCIATED PROTEIN 54"/>
    <property type="match status" value="1"/>
</dbReference>
<evidence type="ECO:0000256" key="5">
    <source>
        <dbReference type="ARBA" id="ARBA00022927"/>
    </source>
</evidence>
<dbReference type="InterPro" id="IPR019515">
    <property type="entry name" value="VPS54_N"/>
</dbReference>
<dbReference type="Proteomes" id="UP000319257">
    <property type="component" value="Unassembled WGS sequence"/>
</dbReference>
<feature type="region of interest" description="Disordered" evidence="9">
    <location>
        <begin position="619"/>
        <end position="640"/>
    </location>
</feature>
<feature type="compositionally biased region" description="Basic and acidic residues" evidence="9">
    <location>
        <begin position="1"/>
        <end position="11"/>
    </location>
</feature>
<feature type="compositionally biased region" description="Acidic residues" evidence="9">
    <location>
        <begin position="793"/>
        <end position="806"/>
    </location>
</feature>
<dbReference type="FunCoup" id="A0A507B0T4">
    <property type="interactions" value="424"/>
</dbReference>
<feature type="region of interest" description="Disordered" evidence="9">
    <location>
        <begin position="1074"/>
        <end position="1134"/>
    </location>
</feature>
<feature type="region of interest" description="Disordered" evidence="9">
    <location>
        <begin position="89"/>
        <end position="108"/>
    </location>
</feature>
<feature type="coiled-coil region" evidence="8">
    <location>
        <begin position="311"/>
        <end position="338"/>
    </location>
</feature>
<dbReference type="GO" id="GO:0042147">
    <property type="term" value="P:retrograde transport, endosome to Golgi"/>
    <property type="evidence" value="ECO:0007669"/>
    <property type="project" value="InterPro"/>
</dbReference>
<evidence type="ECO:0000313" key="13">
    <source>
        <dbReference type="Proteomes" id="UP000319257"/>
    </source>
</evidence>
<evidence type="ECO:0000256" key="3">
    <source>
        <dbReference type="ARBA" id="ARBA00017665"/>
    </source>
</evidence>
<feature type="compositionally biased region" description="Polar residues" evidence="9">
    <location>
        <begin position="558"/>
        <end position="569"/>
    </location>
</feature>
<keyword evidence="13" id="KW-1185">Reference proteome</keyword>
<evidence type="ECO:0000256" key="4">
    <source>
        <dbReference type="ARBA" id="ARBA00022448"/>
    </source>
</evidence>
<evidence type="ECO:0000259" key="10">
    <source>
        <dbReference type="Pfam" id="PF07928"/>
    </source>
</evidence>
<dbReference type="InterPro" id="IPR012501">
    <property type="entry name" value="Vps54_C"/>
</dbReference>
<keyword evidence="5" id="KW-0653">Protein transport</keyword>
<proteinExistence type="inferred from homology"/>
<feature type="domain" description="Vacuolar protein sorting-associated protein 54 N-terminal" evidence="11">
    <location>
        <begin position="280"/>
        <end position="390"/>
    </location>
</feature>
<feature type="compositionally biased region" description="Low complexity" evidence="9">
    <location>
        <begin position="1085"/>
        <end position="1102"/>
    </location>
</feature>
<dbReference type="GO" id="GO:0006896">
    <property type="term" value="P:Golgi to vacuole transport"/>
    <property type="evidence" value="ECO:0007669"/>
    <property type="project" value="TreeGrafter"/>
</dbReference>
<feature type="region of interest" description="Disordered" evidence="9">
    <location>
        <begin position="786"/>
        <end position="817"/>
    </location>
</feature>
<dbReference type="InterPro" id="IPR039745">
    <property type="entry name" value="Vps54"/>
</dbReference>
<dbReference type="PANTHER" id="PTHR12965">
    <property type="entry name" value="VACUOLAR PROTEIN SORTING 54"/>
    <property type="match status" value="1"/>
</dbReference>
<feature type="compositionally biased region" description="Low complexity" evidence="9">
    <location>
        <begin position="183"/>
        <end position="194"/>
    </location>
</feature>
<dbReference type="GeneID" id="41975532"/>
<comment type="similarity">
    <text evidence="2">Belongs to the VPS54 family.</text>
</comment>
<evidence type="ECO:0000256" key="6">
    <source>
        <dbReference type="ARBA" id="ARBA00023034"/>
    </source>
</evidence>
<feature type="compositionally biased region" description="Basic and acidic residues" evidence="9">
    <location>
        <begin position="1117"/>
        <end position="1134"/>
    </location>
</feature>
<evidence type="ECO:0000256" key="2">
    <source>
        <dbReference type="ARBA" id="ARBA00009150"/>
    </source>
</evidence>
<evidence type="ECO:0000256" key="7">
    <source>
        <dbReference type="ARBA" id="ARBA00023054"/>
    </source>
</evidence>
<feature type="region of interest" description="Disordered" evidence="9">
    <location>
        <begin position="141"/>
        <end position="222"/>
    </location>
</feature>
<evidence type="ECO:0000256" key="8">
    <source>
        <dbReference type="SAM" id="Coils"/>
    </source>
</evidence>
<evidence type="ECO:0000313" key="12">
    <source>
        <dbReference type="EMBL" id="TPX10879.1"/>
    </source>
</evidence>
<keyword evidence="6" id="KW-0333">Golgi apparatus</keyword>
<feature type="region of interest" description="Disordered" evidence="9">
    <location>
        <begin position="246"/>
        <end position="267"/>
    </location>
</feature>
<name>A0A507B0T4_9PEZI</name>
<evidence type="ECO:0000256" key="1">
    <source>
        <dbReference type="ARBA" id="ARBA00004601"/>
    </source>
</evidence>
<dbReference type="Pfam" id="PF10475">
    <property type="entry name" value="Vps54_N"/>
    <property type="match status" value="1"/>
</dbReference>
<sequence length="1134" mass="124446">MFANPDGRKSVDSLSPMTPHTHRSDFPFHRQGSATGFPRQRRESVASSIHSIGGSLDTVPGSWASAVLESGQNAISTLLQPPIVRTGLLPHTSAPASSAHKPPTAKDIPPVALTNIPHVEAAEFAPYLTQVGALYEQLRRAKENDEESTDGSQRRGSKPEDVADLLDDGHLKPGRRPSSTRKASISSISSLSALEMPGPLRRSSSSFIRKTTQGPPPLSTIPNVYFDDDFHLENPRTFDIVSERSEVVRPTPGSTEEKQAANGRATAPRKALATNAILQEKLSWYMDTVEMHLISSISTASSTFFTALGSLKELHTEAAESVEKIRALRTELENLDDEIATRGLDIVQRRRKRENLQQLHDAILQLRAIIEKVAVCESLVDEGELEKALDDVDSLERLIAGEVDAPVVLGQKTLQRPRVRDLRGATALQGVNEDIETLRFRVGKAYEAKLVTALMADVRRHVDNVSSREVLMRWSSASLRARGGHAREPSTFPSYLTATDDLRSELTPILHGLHRSRYLGQATVSYRESLLREIRNLIKRPLPSSNDDDNESMMSSSTTGRGQRSQQDKGSILARNLRALEPEDAEELLVKVYIGVTETLRRLSTQAKVLLDVASSIGEDSEPEGLRSPQIRSPPISPGGRRMSIAAIEAQEELHKALDLSNLVGQAVDVAQDRVVRLLRARAEQSTHLSLIWFLRYFTLNLHFANECEAISGRSGTTLKNVVNGHIRGFVQQHGDTEKQKLAQGMESDQWDAKDFDEKHTELLGRVLKSSTKDDETWSDGTKVWIPYSDVDSGNDENDENDEPDDPAQPNGTAKAKARGAVIEEETFLLPNSAILCLDGLSQFLRLMVSMPSMTPDISVSLISYLQLFNSRCTQLILGAGATRSAGLRNITTKHLALASQALGFIVTLVPHIRELARRHAGAGPPVANLMGEFDKVKRGYQEHQNNIYDKLVEIMSGRAVAHSKAMKTITWDKPEPAAHPYMNTLVKETSMLQRNLTKTLPEHRVLMIMVPVFNSYKEQFGKAFQTAEVDTEAGRQSMLQDVDFFISKLGKVDGFGDTGDYLKTIINSREIVAPAPAPDPAPAPAAKESPAASPAGSARPSGEGDQAPAETTTTPDETKEEEKGEATDTPKDG</sequence>
<dbReference type="Gene3D" id="6.10.250.860">
    <property type="match status" value="1"/>
</dbReference>
<keyword evidence="4" id="KW-0813">Transport</keyword>
<evidence type="ECO:0000259" key="11">
    <source>
        <dbReference type="Pfam" id="PF10475"/>
    </source>
</evidence>
<dbReference type="InParanoid" id="A0A507B0T4"/>
<feature type="region of interest" description="Disordered" evidence="9">
    <location>
        <begin position="540"/>
        <end position="570"/>
    </location>
</feature>
<dbReference type="AlphaFoldDB" id="A0A507B0T4"/>
<dbReference type="GO" id="GO:0005829">
    <property type="term" value="C:cytosol"/>
    <property type="evidence" value="ECO:0007669"/>
    <property type="project" value="GOC"/>
</dbReference>
<dbReference type="GO" id="GO:0015031">
    <property type="term" value="P:protein transport"/>
    <property type="evidence" value="ECO:0007669"/>
    <property type="project" value="UniProtKB-KW"/>
</dbReference>
<evidence type="ECO:0000256" key="9">
    <source>
        <dbReference type="SAM" id="MobiDB-lite"/>
    </source>
</evidence>
<dbReference type="Pfam" id="PF07928">
    <property type="entry name" value="Vps54"/>
    <property type="match status" value="1"/>
</dbReference>
<reference evidence="12 13" key="1">
    <citation type="submission" date="2019-06" db="EMBL/GenBank/DDBJ databases">
        <title>Draft genome sequence of the filamentous fungus Phialemoniopsis curvata isolated from diesel fuel.</title>
        <authorList>
            <person name="Varaljay V.A."/>
            <person name="Lyon W.J."/>
            <person name="Crouch A.L."/>
            <person name="Drake C.E."/>
            <person name="Hollomon J.M."/>
            <person name="Nadeau L.J."/>
            <person name="Nunn H.S."/>
            <person name="Stevenson B.S."/>
            <person name="Bojanowski C.L."/>
            <person name="Crookes-Goodson W.J."/>
        </authorList>
    </citation>
    <scope>NUCLEOTIDE SEQUENCE [LARGE SCALE GENOMIC DNA]</scope>
    <source>
        <strain evidence="12 13">D216</strain>
    </source>
</reference>
<keyword evidence="7 8" id="KW-0175">Coiled coil</keyword>
<gene>
    <name evidence="12" type="ORF">E0L32_008085</name>
</gene>
<dbReference type="GO" id="GO:0019905">
    <property type="term" value="F:syntaxin binding"/>
    <property type="evidence" value="ECO:0007669"/>
    <property type="project" value="TreeGrafter"/>
</dbReference>
<dbReference type="STRING" id="1093900.A0A507B0T4"/>
<dbReference type="RefSeq" id="XP_030992590.1">
    <property type="nucleotide sequence ID" value="XM_031142901.1"/>
</dbReference>
<dbReference type="OrthoDB" id="10259024at2759"/>
<protein>
    <recommendedName>
        <fullName evidence="3">Vacuolar protein sorting-associated protein 54</fullName>
    </recommendedName>
</protein>
<organism evidence="12 13">
    <name type="scientific">Thyridium curvatum</name>
    <dbReference type="NCBI Taxonomy" id="1093900"/>
    <lineage>
        <taxon>Eukaryota</taxon>
        <taxon>Fungi</taxon>
        <taxon>Dikarya</taxon>
        <taxon>Ascomycota</taxon>
        <taxon>Pezizomycotina</taxon>
        <taxon>Sordariomycetes</taxon>
        <taxon>Sordariomycetidae</taxon>
        <taxon>Thyridiales</taxon>
        <taxon>Thyridiaceae</taxon>
        <taxon>Thyridium</taxon>
    </lineage>
</organism>
<comment type="subcellular location">
    <subcellularLocation>
        <location evidence="1">Golgi apparatus</location>
        <location evidence="1">trans-Golgi network</location>
    </subcellularLocation>
</comment>
<dbReference type="GO" id="GO:0000938">
    <property type="term" value="C:GARP complex"/>
    <property type="evidence" value="ECO:0007669"/>
    <property type="project" value="InterPro"/>
</dbReference>
<feature type="domain" description="Vacuolar protein sorting-associated protein 54 C-terminal" evidence="10">
    <location>
        <begin position="825"/>
        <end position="959"/>
    </location>
</feature>
<feature type="region of interest" description="Disordered" evidence="9">
    <location>
        <begin position="1"/>
        <end position="51"/>
    </location>
</feature>
<feature type="compositionally biased region" description="Polar residues" evidence="9">
    <location>
        <begin position="202"/>
        <end position="213"/>
    </location>
</feature>